<dbReference type="Pfam" id="PF00005">
    <property type="entry name" value="ABC_tran"/>
    <property type="match status" value="2"/>
</dbReference>
<feature type="transmembrane region" description="Helical" evidence="10">
    <location>
        <begin position="1143"/>
        <end position="1165"/>
    </location>
</feature>
<evidence type="ECO:0000256" key="1">
    <source>
        <dbReference type="ARBA" id="ARBA00004141"/>
    </source>
</evidence>
<dbReference type="FunFam" id="3.40.50.300:FF:000933">
    <property type="entry name" value="ABC transporter A family member 7"/>
    <property type="match status" value="1"/>
</dbReference>
<evidence type="ECO:0000256" key="4">
    <source>
        <dbReference type="ARBA" id="ARBA00022692"/>
    </source>
</evidence>
<evidence type="ECO:0000256" key="9">
    <source>
        <dbReference type="ARBA" id="ARBA00023136"/>
    </source>
</evidence>
<evidence type="ECO:0000256" key="2">
    <source>
        <dbReference type="ARBA" id="ARBA00008869"/>
    </source>
</evidence>
<feature type="transmembrane region" description="Helical" evidence="10">
    <location>
        <begin position="270"/>
        <end position="294"/>
    </location>
</feature>
<dbReference type="SUPFAM" id="SSF52540">
    <property type="entry name" value="P-loop containing nucleoside triphosphate hydrolases"/>
    <property type="match status" value="2"/>
</dbReference>
<feature type="transmembrane region" description="Helical" evidence="10">
    <location>
        <begin position="1085"/>
        <end position="1106"/>
    </location>
</feature>
<evidence type="ECO:0000256" key="8">
    <source>
        <dbReference type="ARBA" id="ARBA00022989"/>
    </source>
</evidence>
<sequence>MNLRQLNVIVWKNLIIRKRHWLLTTIEAFLPIALFFIIAYGRSLLPGLKKENITEPTFFDERHILYHGLDAGQTHLLFTPATPFHRRIIEGSTRSVVDKFQLQGDHVRGFDTEESLMRYFNANHNDTVVVVLFKGDEKNLDYTIRFFSRGNFGSNIAQTSKRYRGKLAATESDMLSDYNWKGFLSLQAAIDVSFMENALNKDNPFILSTRVMPYPPRTVDNGVDAIFKEMLPLITLFSFIFLCPAVLKRVVEEKYTGTKELMKMVGMKSWMLWLGWFIYGIIPMLFAVVVIVILMKVRMFGTEYPPIEFMDGSLLFCFLILYCMAAIVFCFAISSFFSKPMVAMVTGMLVWILSYFIPKYALNLDTGKQIPWSMSILLNLLPNMALHFGYNIIASYEERELGVQWNNIYKPSGGGKDDITMNNVFIMLIVDVVFYMLFTCYMDHVNPGKYGVRKSFLFPIKALFKFLRRDNNVEVGAATVHLQNVEEGHGYKKGIEIINLCKRYSSKVAVDNLSMDIYQNQITVLLGHNGAGKSTTMSVITGMIEATSGLIKVNGMNIKGNMDEIRKTLGLCPQHNLLFTDLTVAEHLIFFAKLKGKSSDEARREMKDLLKKLNMSEKEDSMAATLSGGMKRKLCLGMAIIGGSKILILDEPSSGMDPESRRELWDLLLKWRGEKTILITTHFMEEADALGDWIAIMANGTLQCYGTPMYLKKKYDTGYHLSIMVKGSASTEDEKNIRRAITECVEEAQFKTRNGNNIVYIIPNEVQSKIKNLMKHLESKEAELNIENISIMHTTLEDVFLKVKVDTETEDNQDQVDIAALLDSDIRYSDKQAKACLYKMRFFTLFRKKYWFLRRKLMAYAIPIAIALIFFILTVYLSENSDDFDESGGPILKLRLSSYGASSVYYNVSPSNDKSELIKSYYRKLVEADGSTAFNVPNVEEAIIRKGVENIIYYKEHMIAGAEFDTTSEDIKATALFNVEAIHSVPISFNLITNSLAKALLGEDYSISASNWPLSSRLEFLDNQEYMKVKVTLLWLILIPIACLFVLGSFILYPWVEKSTKFDQLQYMCSTTPAFYWFINYISDLAIYALIMVVMAGIISIFSAPFHGGTEFGILFTIFLIYGIVGLPYTYLYSRCKSSSSAFALFIICGLFLGAIPTLVVWGMMESDEYYADIGRTLKKVFMCLCPQFTLTYLVTFYAQRAVDNYNFKVTPQRVTAYCSHEPDMPCCKGSGQCVDYNSLIETNIAWFTICFVIFSLLTIILDTYCFKRVVSKVIYLISKLRYGNYEQINSRRDMDGDMGKPYSNLSLKAKKLTKSYSGKQIVKNINFTLGNGECLGILGVNGAGKTTTFRLLTREEVVDGGEVDMTLNNETIKINDGKYLEQLGYCPQADALNYVLTGREILTTIASLRGIDDPEYVDNFLKVFDLEKYADVPCGHYSGGNKRKLSLAVSLIGHHKFVLLDEPTNGVDPSGRRKCWDLIKKMQDKKNLSFILTSHSMVECEALCNKLKIMKNGEFYKEGTISTLKNEVGGFSLKIKLINKDLGVDEVDFPGHRDTNLRFNNVEELKKYFVESGRAEVKDEHSGLLHLYIKDKNKKWSEIFDEVEQISSKNKHLIEDYSISEASLEDVFLSVARSDDYQTA</sequence>
<evidence type="ECO:0000256" key="3">
    <source>
        <dbReference type="ARBA" id="ARBA00022448"/>
    </source>
</evidence>
<dbReference type="InterPro" id="IPR017871">
    <property type="entry name" value="ABC_transporter-like_CS"/>
</dbReference>
<dbReference type="Proteomes" id="UP000410492">
    <property type="component" value="Unassembled WGS sequence"/>
</dbReference>
<accession>A0A653BUB7</accession>
<dbReference type="InterPro" id="IPR003439">
    <property type="entry name" value="ABC_transporter-like_ATP-bd"/>
</dbReference>
<dbReference type="CDD" id="cd03263">
    <property type="entry name" value="ABC_subfamily_A"/>
    <property type="match status" value="2"/>
</dbReference>
<keyword evidence="5" id="KW-0677">Repeat</keyword>
<feature type="transmembrane region" description="Helical" evidence="10">
    <location>
        <begin position="20"/>
        <end position="40"/>
    </location>
</feature>
<dbReference type="SMART" id="SM00382">
    <property type="entry name" value="AAA"/>
    <property type="match status" value="2"/>
</dbReference>
<feature type="transmembrane region" description="Helical" evidence="10">
    <location>
        <begin position="374"/>
        <end position="393"/>
    </location>
</feature>
<keyword evidence="13" id="KW-1185">Reference proteome</keyword>
<keyword evidence="9 10" id="KW-0472">Membrane</keyword>
<dbReference type="PANTHER" id="PTHR19229">
    <property type="entry name" value="ATP-BINDING CASSETTE TRANSPORTER SUBFAMILY A ABCA"/>
    <property type="match status" value="1"/>
</dbReference>
<dbReference type="InterPro" id="IPR003593">
    <property type="entry name" value="AAA+_ATPase"/>
</dbReference>
<feature type="domain" description="ABC transporter" evidence="11">
    <location>
        <begin position="495"/>
        <end position="724"/>
    </location>
</feature>
<dbReference type="PROSITE" id="PS50893">
    <property type="entry name" value="ABC_TRANSPORTER_2"/>
    <property type="match status" value="2"/>
</dbReference>
<dbReference type="Pfam" id="PF12698">
    <property type="entry name" value="ABC2_membrane_3"/>
    <property type="match status" value="2"/>
</dbReference>
<name>A0A653BUB7_CALMS</name>
<feature type="transmembrane region" description="Helical" evidence="10">
    <location>
        <begin position="1245"/>
        <end position="1267"/>
    </location>
</feature>
<dbReference type="GO" id="GO:0140359">
    <property type="term" value="F:ABC-type transporter activity"/>
    <property type="evidence" value="ECO:0007669"/>
    <property type="project" value="InterPro"/>
</dbReference>
<evidence type="ECO:0000256" key="10">
    <source>
        <dbReference type="SAM" id="Phobius"/>
    </source>
</evidence>
<evidence type="ECO:0000256" key="6">
    <source>
        <dbReference type="ARBA" id="ARBA00022741"/>
    </source>
</evidence>
<dbReference type="InterPro" id="IPR026082">
    <property type="entry name" value="ABCA"/>
</dbReference>
<evidence type="ECO:0000256" key="7">
    <source>
        <dbReference type="ARBA" id="ARBA00022840"/>
    </source>
</evidence>
<keyword evidence="7" id="KW-0067">ATP-binding</keyword>
<dbReference type="PROSITE" id="PS00211">
    <property type="entry name" value="ABC_TRANSPORTER_1"/>
    <property type="match status" value="2"/>
</dbReference>
<feature type="transmembrane region" description="Helical" evidence="10">
    <location>
        <begin position="424"/>
        <end position="444"/>
    </location>
</feature>
<dbReference type="GO" id="GO:0016020">
    <property type="term" value="C:membrane"/>
    <property type="evidence" value="ECO:0007669"/>
    <property type="project" value="UniProtKB-SubCell"/>
</dbReference>
<feature type="transmembrane region" description="Helical" evidence="10">
    <location>
        <begin position="1112"/>
        <end position="1131"/>
    </location>
</feature>
<protein>
    <recommendedName>
        <fullName evidence="11">ABC transporter domain-containing protein</fullName>
    </recommendedName>
</protein>
<dbReference type="OrthoDB" id="10255969at2759"/>
<feature type="transmembrane region" description="Helical" evidence="10">
    <location>
        <begin position="314"/>
        <end position="337"/>
    </location>
</feature>
<dbReference type="Gene3D" id="3.40.50.300">
    <property type="entry name" value="P-loop containing nucleotide triphosphate hydrolases"/>
    <property type="match status" value="2"/>
</dbReference>
<dbReference type="GO" id="GO:0005524">
    <property type="term" value="F:ATP binding"/>
    <property type="evidence" value="ECO:0007669"/>
    <property type="project" value="UniProtKB-KW"/>
</dbReference>
<keyword evidence="6" id="KW-0547">Nucleotide-binding</keyword>
<keyword evidence="4 10" id="KW-0812">Transmembrane</keyword>
<evidence type="ECO:0000256" key="5">
    <source>
        <dbReference type="ARBA" id="ARBA00022737"/>
    </source>
</evidence>
<evidence type="ECO:0000313" key="13">
    <source>
        <dbReference type="Proteomes" id="UP000410492"/>
    </source>
</evidence>
<keyword evidence="8 10" id="KW-1133">Transmembrane helix</keyword>
<dbReference type="InterPro" id="IPR027417">
    <property type="entry name" value="P-loop_NTPase"/>
</dbReference>
<comment type="subcellular location">
    <subcellularLocation>
        <location evidence="1">Membrane</location>
        <topology evidence="1">Multi-pass membrane protein</topology>
    </subcellularLocation>
</comment>
<feature type="domain" description="ABC transporter" evidence="11">
    <location>
        <begin position="1308"/>
        <end position="1538"/>
    </location>
</feature>
<evidence type="ECO:0000313" key="12">
    <source>
        <dbReference type="EMBL" id="VEN39175.1"/>
    </source>
</evidence>
<feature type="transmembrane region" description="Helical" evidence="10">
    <location>
        <begin position="343"/>
        <end position="362"/>
    </location>
</feature>
<dbReference type="GO" id="GO:0005319">
    <property type="term" value="F:lipid transporter activity"/>
    <property type="evidence" value="ECO:0007669"/>
    <property type="project" value="TreeGrafter"/>
</dbReference>
<dbReference type="EMBL" id="CAACVG010005342">
    <property type="protein sequence ID" value="VEN39175.1"/>
    <property type="molecule type" value="Genomic_DNA"/>
</dbReference>
<feature type="transmembrane region" description="Helical" evidence="10">
    <location>
        <begin position="857"/>
        <end position="877"/>
    </location>
</feature>
<reference evidence="12 13" key="1">
    <citation type="submission" date="2019-01" db="EMBL/GenBank/DDBJ databases">
        <authorList>
            <person name="Sayadi A."/>
        </authorList>
    </citation>
    <scope>NUCLEOTIDE SEQUENCE [LARGE SCALE GENOMIC DNA]</scope>
</reference>
<feature type="transmembrane region" description="Helical" evidence="10">
    <location>
        <begin position="1033"/>
        <end position="1056"/>
    </location>
</feature>
<comment type="similarity">
    <text evidence="2">Belongs to the ABC transporter superfamily. ABCA family.</text>
</comment>
<dbReference type="PANTHER" id="PTHR19229:SF36">
    <property type="entry name" value="ATP-BINDING CASSETTE SUB-FAMILY A MEMBER 2"/>
    <property type="match status" value="1"/>
</dbReference>
<dbReference type="InterPro" id="IPR013525">
    <property type="entry name" value="ABC2_TM"/>
</dbReference>
<evidence type="ECO:0000259" key="11">
    <source>
        <dbReference type="PROSITE" id="PS50893"/>
    </source>
</evidence>
<gene>
    <name evidence="12" type="ORF">CALMAC_LOCUS3809</name>
</gene>
<proteinExistence type="inferred from homology"/>
<dbReference type="GO" id="GO:0016887">
    <property type="term" value="F:ATP hydrolysis activity"/>
    <property type="evidence" value="ECO:0007669"/>
    <property type="project" value="InterPro"/>
</dbReference>
<keyword evidence="3" id="KW-0813">Transport</keyword>
<organism evidence="12 13">
    <name type="scientific">Callosobruchus maculatus</name>
    <name type="common">Southern cowpea weevil</name>
    <name type="synonym">Pulse bruchid</name>
    <dbReference type="NCBI Taxonomy" id="64391"/>
    <lineage>
        <taxon>Eukaryota</taxon>
        <taxon>Metazoa</taxon>
        <taxon>Ecdysozoa</taxon>
        <taxon>Arthropoda</taxon>
        <taxon>Hexapoda</taxon>
        <taxon>Insecta</taxon>
        <taxon>Pterygota</taxon>
        <taxon>Neoptera</taxon>
        <taxon>Endopterygota</taxon>
        <taxon>Coleoptera</taxon>
        <taxon>Polyphaga</taxon>
        <taxon>Cucujiformia</taxon>
        <taxon>Chrysomeloidea</taxon>
        <taxon>Chrysomelidae</taxon>
        <taxon>Bruchinae</taxon>
        <taxon>Bruchini</taxon>
        <taxon>Callosobruchus</taxon>
    </lineage>
</organism>